<dbReference type="InterPro" id="IPR044066">
    <property type="entry name" value="TRIAD_supradom"/>
</dbReference>
<reference evidence="11 12" key="1">
    <citation type="journal article" date="2016" name="DNA Res.">
        <title>Genome sequence of Aspergillus luchuensis NBRC 4314.</title>
        <authorList>
            <person name="Yamada O."/>
            <person name="Machida M."/>
            <person name="Hosoyama A."/>
            <person name="Goto M."/>
            <person name="Takahashi T."/>
            <person name="Futagami T."/>
            <person name="Yamagata Y."/>
            <person name="Takeuchi M."/>
            <person name="Kobayashi T."/>
            <person name="Koike H."/>
            <person name="Abe K."/>
            <person name="Asai K."/>
            <person name="Arita M."/>
            <person name="Fujita N."/>
            <person name="Fukuda K."/>
            <person name="Higa K."/>
            <person name="Horikawa H."/>
            <person name="Ishikawa T."/>
            <person name="Jinno K."/>
            <person name="Kato Y."/>
            <person name="Kirimura K."/>
            <person name="Mizutani O."/>
            <person name="Nakasone K."/>
            <person name="Sano M."/>
            <person name="Shiraishi Y."/>
            <person name="Tsukahara M."/>
            <person name="Gomi K."/>
        </authorList>
    </citation>
    <scope>NUCLEOTIDE SEQUENCE [LARGE SCALE GENOMIC DNA]</scope>
    <source>
        <strain evidence="11 12">RIB 2604</strain>
    </source>
</reference>
<accession>A0A146FHH2</accession>
<dbReference type="GO" id="GO:0061630">
    <property type="term" value="F:ubiquitin protein ligase activity"/>
    <property type="evidence" value="ECO:0007669"/>
    <property type="project" value="UniProtKB-EC"/>
</dbReference>
<dbReference type="GO" id="GO:0008270">
    <property type="term" value="F:zinc ion binding"/>
    <property type="evidence" value="ECO:0007669"/>
    <property type="project" value="UniProtKB-KW"/>
</dbReference>
<protein>
    <recommendedName>
        <fullName evidence="2">RBR-type E3 ubiquitin transferase</fullName>
        <ecNumber evidence="2">2.3.2.31</ecNumber>
    </recommendedName>
</protein>
<dbReference type="InterPro" id="IPR002867">
    <property type="entry name" value="IBR_dom"/>
</dbReference>
<feature type="domain" description="RING-type" evidence="10">
    <location>
        <begin position="131"/>
        <end position="331"/>
    </location>
</feature>
<evidence type="ECO:0000256" key="6">
    <source>
        <dbReference type="ARBA" id="ARBA00022771"/>
    </source>
</evidence>
<sequence length="402" mass="44928">MDSSVPELHPAIIQSDLLLPITDPVPKCQPEGNTATERESLPEVKMTAFNVKDLAARAAQRLAEHRQKTEARGSTFSTEPLPMDRVSSLDTNSMRTMSHSEDEHRHKSKMSRLVQKVRGRFSKRLAKREVIDEPCACCLDIMPAECLISMPCQHKYCSRCLKKLVFTVMPEEGLFPPRCCKQKIPTEVILPVLTPKERTVYFAKVQEYATPARERWYCPAPTCGRFIPPKHLNSKLSSQSCPYCSTTFCSGCRCPEYNNSTSTGKKDPGFMAVFEDPRLGKAQRGLKCGSLVDLLFNCDHVTCRCKAQVCNLCRNPWLSCTCAKPGQRPIDFLTFIIGHSGVNKDQEAELAAVVAAILCNERLRDEELAKTQSGMKEKAGSANRSRASLLIPQQATRARRVS</sequence>
<evidence type="ECO:0000256" key="2">
    <source>
        <dbReference type="ARBA" id="ARBA00012251"/>
    </source>
</evidence>
<organism evidence="11 12">
    <name type="scientific">Aspergillus kawachii</name>
    <name type="common">White koji mold</name>
    <name type="synonym">Aspergillus awamori var. kawachi</name>
    <dbReference type="NCBI Taxonomy" id="1069201"/>
    <lineage>
        <taxon>Eukaryota</taxon>
        <taxon>Fungi</taxon>
        <taxon>Dikarya</taxon>
        <taxon>Ascomycota</taxon>
        <taxon>Pezizomycotina</taxon>
        <taxon>Eurotiomycetes</taxon>
        <taxon>Eurotiomycetidae</taxon>
        <taxon>Eurotiales</taxon>
        <taxon>Aspergillaceae</taxon>
        <taxon>Aspergillus</taxon>
        <taxon>Aspergillus subgen. Circumdati</taxon>
    </lineage>
</organism>
<dbReference type="Gene3D" id="1.20.120.1750">
    <property type="match status" value="1"/>
</dbReference>
<keyword evidence="5" id="KW-0677">Repeat</keyword>
<dbReference type="PROSITE" id="PS51873">
    <property type="entry name" value="TRIAD"/>
    <property type="match status" value="1"/>
</dbReference>
<evidence type="ECO:0000256" key="4">
    <source>
        <dbReference type="ARBA" id="ARBA00022723"/>
    </source>
</evidence>
<keyword evidence="8" id="KW-0862">Zinc</keyword>
<dbReference type="VEuPathDB" id="FungiDB:ASPFODRAFT_208717"/>
<dbReference type="AlphaFoldDB" id="A0A146FHH2"/>
<evidence type="ECO:0000313" key="12">
    <source>
        <dbReference type="Proteomes" id="UP000075230"/>
    </source>
</evidence>
<evidence type="ECO:0000256" key="9">
    <source>
        <dbReference type="SAM" id="MobiDB-lite"/>
    </source>
</evidence>
<dbReference type="InterPro" id="IPR031127">
    <property type="entry name" value="E3_UB_ligase_RBR"/>
</dbReference>
<evidence type="ECO:0000313" key="11">
    <source>
        <dbReference type="EMBL" id="GAT25375.1"/>
    </source>
</evidence>
<dbReference type="Pfam" id="PF01485">
    <property type="entry name" value="IBR"/>
    <property type="match status" value="1"/>
</dbReference>
<evidence type="ECO:0000256" key="5">
    <source>
        <dbReference type="ARBA" id="ARBA00022737"/>
    </source>
</evidence>
<dbReference type="GO" id="GO:0016567">
    <property type="term" value="P:protein ubiquitination"/>
    <property type="evidence" value="ECO:0007669"/>
    <property type="project" value="InterPro"/>
</dbReference>
<dbReference type="PROSITE" id="PS00518">
    <property type="entry name" value="ZF_RING_1"/>
    <property type="match status" value="1"/>
</dbReference>
<evidence type="ECO:0000259" key="10">
    <source>
        <dbReference type="PROSITE" id="PS51873"/>
    </source>
</evidence>
<feature type="region of interest" description="Disordered" evidence="9">
    <location>
        <begin position="63"/>
        <end position="87"/>
    </location>
</feature>
<dbReference type="InterPro" id="IPR017907">
    <property type="entry name" value="Znf_RING_CS"/>
</dbReference>
<proteinExistence type="predicted"/>
<dbReference type="PANTHER" id="PTHR11685">
    <property type="entry name" value="RBR FAMILY RING FINGER AND IBR DOMAIN-CONTAINING"/>
    <property type="match status" value="1"/>
</dbReference>
<comment type="catalytic activity">
    <reaction evidence="1">
        <text>[E2 ubiquitin-conjugating enzyme]-S-ubiquitinyl-L-cysteine + [acceptor protein]-L-lysine = [E2 ubiquitin-conjugating enzyme]-L-cysteine + [acceptor protein]-N(6)-ubiquitinyl-L-lysine.</text>
        <dbReference type="EC" id="2.3.2.31"/>
    </reaction>
</comment>
<dbReference type="EMBL" id="BCWF01000019">
    <property type="protein sequence ID" value="GAT25375.1"/>
    <property type="molecule type" value="Genomic_DNA"/>
</dbReference>
<comment type="caution">
    <text evidence="11">The sequence shown here is derived from an EMBL/GenBank/DDBJ whole genome shotgun (WGS) entry which is preliminary data.</text>
</comment>
<evidence type="ECO:0000256" key="8">
    <source>
        <dbReference type="ARBA" id="ARBA00022833"/>
    </source>
</evidence>
<evidence type="ECO:0000256" key="3">
    <source>
        <dbReference type="ARBA" id="ARBA00022679"/>
    </source>
</evidence>
<name>A0A146FHH2_ASPKA</name>
<keyword evidence="4" id="KW-0479">Metal-binding</keyword>
<dbReference type="Proteomes" id="UP000075230">
    <property type="component" value="Unassembled WGS sequence"/>
</dbReference>
<evidence type="ECO:0000256" key="1">
    <source>
        <dbReference type="ARBA" id="ARBA00001798"/>
    </source>
</evidence>
<keyword evidence="6" id="KW-0863">Zinc-finger</keyword>
<dbReference type="SUPFAM" id="SSF57850">
    <property type="entry name" value="RING/U-box"/>
    <property type="match status" value="1"/>
</dbReference>
<evidence type="ECO:0000256" key="7">
    <source>
        <dbReference type="ARBA" id="ARBA00022786"/>
    </source>
</evidence>
<reference evidence="12" key="2">
    <citation type="submission" date="2016-02" db="EMBL/GenBank/DDBJ databases">
        <title>Genome sequencing of Aspergillus luchuensis NBRC 4314.</title>
        <authorList>
            <person name="Yamada O."/>
        </authorList>
    </citation>
    <scope>NUCLEOTIDE SEQUENCE [LARGE SCALE GENOMIC DNA]</scope>
    <source>
        <strain evidence="12">RIB 2604</strain>
    </source>
</reference>
<keyword evidence="3" id="KW-0808">Transferase</keyword>
<dbReference type="CDD" id="cd20335">
    <property type="entry name" value="BRcat_RBR"/>
    <property type="match status" value="1"/>
</dbReference>
<gene>
    <name evidence="11" type="ORF">RIB2604_01903300</name>
</gene>
<dbReference type="EC" id="2.3.2.31" evidence="2"/>
<keyword evidence="7" id="KW-0833">Ubl conjugation pathway</keyword>